<dbReference type="Proteomes" id="UP000015042">
    <property type="component" value="Chromosome"/>
</dbReference>
<sequence>MSGLLPYLLFHHVRVSEPRAVLNKMYLKNALYIDVGIG</sequence>
<evidence type="ECO:0000313" key="1">
    <source>
        <dbReference type="EMBL" id="AGR59715.1"/>
    </source>
</evidence>
<protein>
    <submittedName>
        <fullName evidence="1">Uncharacterized protein</fullName>
    </submittedName>
</protein>
<dbReference type="EMBL" id="CP006608">
    <property type="protein sequence ID" value="AGR59715.1"/>
    <property type="molecule type" value="Genomic_DNA"/>
</dbReference>
<name>S5NAT3_SALBN</name>
<dbReference type="PATRIC" id="fig|1197719.3.peg.2523"/>
<proteinExistence type="predicted"/>
<accession>S5NAT3</accession>
<dbReference type="KEGG" id="sbz:A464_2530"/>
<reference evidence="1 2" key="1">
    <citation type="submission" date="2013-07" db="EMBL/GenBank/DDBJ databases">
        <title>Genome sequence of Salmonella bongori N268-08 - a rare clinical isolate.</title>
        <authorList>
            <person name="Marti R."/>
            <person name="Hagens S."/>
            <person name="Loessner M.J."/>
            <person name="Klumpp J."/>
        </authorList>
    </citation>
    <scope>NUCLEOTIDE SEQUENCE [LARGE SCALE GENOMIC DNA]</scope>
    <source>
        <strain evidence="1 2">N268-08</strain>
    </source>
</reference>
<dbReference type="HOGENOM" id="CLU_3332651_0_0_6"/>
<gene>
    <name evidence="1" type="ORF">A464_2530</name>
</gene>
<dbReference type="AlphaFoldDB" id="S5NAT3"/>
<evidence type="ECO:0000313" key="2">
    <source>
        <dbReference type="Proteomes" id="UP000015042"/>
    </source>
</evidence>
<organism evidence="1 2">
    <name type="scientific">Salmonella bongori N268-08</name>
    <dbReference type="NCBI Taxonomy" id="1197719"/>
    <lineage>
        <taxon>Bacteria</taxon>
        <taxon>Pseudomonadati</taxon>
        <taxon>Pseudomonadota</taxon>
        <taxon>Gammaproteobacteria</taxon>
        <taxon>Enterobacterales</taxon>
        <taxon>Enterobacteriaceae</taxon>
        <taxon>Salmonella</taxon>
    </lineage>
</organism>